<keyword evidence="2" id="KW-0614">Plasmid</keyword>
<dbReference type="Gene3D" id="1.25.40.10">
    <property type="entry name" value="Tetratricopeptide repeat domain"/>
    <property type="match status" value="1"/>
</dbReference>
<dbReference type="PROSITE" id="PS50005">
    <property type="entry name" value="TPR"/>
    <property type="match status" value="1"/>
</dbReference>
<evidence type="ECO:0000313" key="3">
    <source>
        <dbReference type="Proteomes" id="UP000009134"/>
    </source>
</evidence>
<reference evidence="2 3" key="1">
    <citation type="submission" date="2007-04" db="EMBL/GenBank/DDBJ databases">
        <title>Complete sequence of plasmid pNL2 of Novosphingobium aromaticivorans DSM 12444.</title>
        <authorList>
            <consortium name="US DOE Joint Genome Institute"/>
            <person name="Copeland A."/>
            <person name="Lucas S."/>
            <person name="Lapidus A."/>
            <person name="Barry K."/>
            <person name="Detter J.C."/>
            <person name="Glavina del Rio T."/>
            <person name="Hammon N."/>
            <person name="Israni S."/>
            <person name="Dalin E."/>
            <person name="Tice H."/>
            <person name="Pitluck S."/>
            <person name="Chertkov O."/>
            <person name="Han C."/>
            <person name="Thomson S."/>
            <person name="Schmutz J."/>
            <person name="Larimer F."/>
            <person name="Land M."/>
            <person name="Kyrpides N."/>
            <person name="Ivanova N."/>
            <person name="Fredrickson J."/>
            <person name="Romine M.F."/>
            <person name="Richardson P."/>
        </authorList>
    </citation>
    <scope>NUCLEOTIDE SEQUENCE [LARGE SCALE GENOMIC DNA]</scope>
    <source>
        <strain evidence="3">ATCC 700278 / DSM 12444 / CCUG 56034 / CIP 105152 / NBRC 16084 / F199</strain>
        <plasmid evidence="2 3">pNL2</plasmid>
    </source>
</reference>
<sequence length="584" mass="65766">MRLNLSLFGHPRLGLTNGERVPLRSKKGTALLALLATAEKGERSRTWLQQKLWGSRDVHQAQASLRRELANLRKLVPLDLDWLVSDNHSVRIDLDLVDVDVRGPAKDAPQGEFLEGLDIPGEEDFEDWLREVRAQFSQTQASGRFDKGGRDDIAGGRLRGPVRAGADFSPFAQALVPVAEPAELRPVLAILPVRGLFTSQTEEPFLQAVTRLLVSSVTRLRWLPVLTASVADDSIYGAIGPEDAKAQANARYVLESELVRSGSQAILSFTLLEMPLRTVLWSDSEPVAPTFDIHEIEQVLFRAVNLLSARFDRCEQHRVMARKPDPANLADAVWRIRYHLQKFTREDMATAAQLLDQAFELDPHHAELAMLRANHVIWDHWLRRVPVEKCDGLVPLARAAVRADPADARGPLFMGVLETWRRNTEHAIRYLERSCELNPCFPAAFSHLGAAYYLNGKPERSIEPLERSLYLSPMDPFRFFILGELGTARLLLGEHAEALRIAREVQLTHPNYVLAHILETNALVGLGEMERARAAWSRLLADRPDLYEGMLAWIPFRETSWLQRLRQGCDLIAADWQKPRLAAG</sequence>
<dbReference type="InterPro" id="IPR036388">
    <property type="entry name" value="WH-like_DNA-bd_sf"/>
</dbReference>
<dbReference type="InterPro" id="IPR016032">
    <property type="entry name" value="Sig_transdc_resp-reg_C-effctor"/>
</dbReference>
<evidence type="ECO:0000256" key="1">
    <source>
        <dbReference type="PROSITE-ProRule" id="PRU00339"/>
    </source>
</evidence>
<gene>
    <name evidence="2" type="ordered locus">Saro_3797</name>
</gene>
<dbReference type="eggNOG" id="COG0457">
    <property type="taxonomic scope" value="Bacteria"/>
</dbReference>
<organism evidence="2 3">
    <name type="scientific">Novosphingobium aromaticivorans (strain ATCC 700278 / DSM 12444 / CCUG 56034 / CIP 105152 / NBRC 16084 / F199)</name>
    <dbReference type="NCBI Taxonomy" id="279238"/>
    <lineage>
        <taxon>Bacteria</taxon>
        <taxon>Pseudomonadati</taxon>
        <taxon>Pseudomonadota</taxon>
        <taxon>Alphaproteobacteria</taxon>
        <taxon>Sphingomonadales</taxon>
        <taxon>Sphingomonadaceae</taxon>
        <taxon>Novosphingobium</taxon>
    </lineage>
</organism>
<dbReference type="InterPro" id="IPR019734">
    <property type="entry name" value="TPR_rpt"/>
</dbReference>
<dbReference type="PANTHER" id="PTHR35807">
    <property type="entry name" value="TRANSCRIPTIONAL REGULATOR REDD-RELATED"/>
    <property type="match status" value="1"/>
</dbReference>
<dbReference type="InterPro" id="IPR011990">
    <property type="entry name" value="TPR-like_helical_dom_sf"/>
</dbReference>
<geneLocation type="plasmid" evidence="2 3">
    <name>pNL2</name>
</geneLocation>
<dbReference type="SMART" id="SM00028">
    <property type="entry name" value="TPR"/>
    <property type="match status" value="2"/>
</dbReference>
<dbReference type="eggNOG" id="COG3629">
    <property type="taxonomic scope" value="Bacteria"/>
</dbReference>
<dbReference type="SUPFAM" id="SSF48452">
    <property type="entry name" value="TPR-like"/>
    <property type="match status" value="1"/>
</dbReference>
<dbReference type="Proteomes" id="UP000009134">
    <property type="component" value="Plasmid pNL2"/>
</dbReference>
<keyword evidence="1" id="KW-0802">TPR repeat</keyword>
<dbReference type="InterPro" id="IPR051677">
    <property type="entry name" value="AfsR-DnrI-RedD_regulator"/>
</dbReference>
<dbReference type="AlphaFoldDB" id="A4XFE5"/>
<protein>
    <submittedName>
        <fullName evidence="2">Transcriptional regulator, SARP family</fullName>
    </submittedName>
</protein>
<dbReference type="SUPFAM" id="SSF46894">
    <property type="entry name" value="C-terminal effector domain of the bipartite response regulators"/>
    <property type="match status" value="1"/>
</dbReference>
<dbReference type="GO" id="GO:0006355">
    <property type="term" value="P:regulation of DNA-templated transcription"/>
    <property type="evidence" value="ECO:0007669"/>
    <property type="project" value="InterPro"/>
</dbReference>
<dbReference type="EMBL" id="CP000677">
    <property type="protein sequence ID" value="ABP64656.1"/>
    <property type="molecule type" value="Genomic_DNA"/>
</dbReference>
<dbReference type="Gene3D" id="1.10.10.10">
    <property type="entry name" value="Winged helix-like DNA-binding domain superfamily/Winged helix DNA-binding domain"/>
    <property type="match status" value="1"/>
</dbReference>
<feature type="repeat" description="TPR" evidence="1">
    <location>
        <begin position="442"/>
        <end position="475"/>
    </location>
</feature>
<dbReference type="HOGENOM" id="CLU_465295_0_0_5"/>
<keyword evidence="3" id="KW-1185">Reference proteome</keyword>
<dbReference type="eggNOG" id="COG5616">
    <property type="taxonomic scope" value="Bacteria"/>
</dbReference>
<dbReference type="GO" id="GO:0003677">
    <property type="term" value="F:DNA binding"/>
    <property type="evidence" value="ECO:0007669"/>
    <property type="project" value="InterPro"/>
</dbReference>
<dbReference type="KEGG" id="nar:Saro_3797"/>
<proteinExistence type="predicted"/>
<name>A4XFE5_NOVAD</name>
<evidence type="ECO:0000313" key="2">
    <source>
        <dbReference type="EMBL" id="ABP64656.1"/>
    </source>
</evidence>
<accession>A4XFE5</accession>